<keyword evidence="4" id="KW-1185">Reference proteome</keyword>
<dbReference type="Proteomes" id="UP000253934">
    <property type="component" value="Unassembled WGS sequence"/>
</dbReference>
<dbReference type="EMBL" id="QOVW01000064">
    <property type="protein sequence ID" value="RDB36249.1"/>
    <property type="molecule type" value="Genomic_DNA"/>
</dbReference>
<feature type="active site" description="Proton donor" evidence="1">
    <location>
        <position position="97"/>
    </location>
</feature>
<feature type="binding site" evidence="2">
    <location>
        <position position="211"/>
    </location>
    <ligand>
        <name>Fe cation</name>
        <dbReference type="ChEBI" id="CHEBI:24875"/>
        <label>2</label>
    </ligand>
</feature>
<feature type="binding site" evidence="2">
    <location>
        <position position="213"/>
    </location>
    <ligand>
        <name>Fe cation</name>
        <dbReference type="ChEBI" id="CHEBI:24875"/>
        <label>1</label>
    </ligand>
</feature>
<organism evidence="3 4">
    <name type="scientific">Spirobacillus cienkowskii</name>
    <dbReference type="NCBI Taxonomy" id="495820"/>
    <lineage>
        <taxon>Bacteria</taxon>
        <taxon>Pseudomonadati</taxon>
        <taxon>Bdellovibrionota</taxon>
        <taxon>Oligoflexia</taxon>
        <taxon>Silvanigrellales</taxon>
        <taxon>Spirobacillus</taxon>
    </lineage>
</organism>
<sequence length="309" mass="34995">MQNKIAFQYFKDDLFYSNLQNLLKPKHQSIKILMIGDVLGRGGRKITKTILPQLKRTAQIDFVTMNAENLAGGFGITLKIYEEMKLAGVDVFTMGNHWKDKAEVHVIRKNNNDLVLPQNLNGLSDVETVPSFYISDRNKSISVINLMGNFAMKEEYKDPFLILQKEKENFIDKVKSGSHIVIADIHAEASSEKQAIAWYYDGILAAQIGTHTHTPTSDERLTNKGTAFITDVGMTGAYDSVIGMNKERVISRYINSSLRLPYEVADKELWFCAFLVEVCPSLNTSIACHRLQCRNLDEKHWMVSSILKV</sequence>
<feature type="binding site" evidence="2">
    <location>
        <position position="96"/>
    </location>
    <ligand>
        <name>Fe cation</name>
        <dbReference type="ChEBI" id="CHEBI:24875"/>
        <label>2</label>
    </ligand>
</feature>
<dbReference type="Pfam" id="PF13277">
    <property type="entry name" value="YmdB"/>
    <property type="match status" value="1"/>
</dbReference>
<dbReference type="AlphaFoldDB" id="A0A369KNK1"/>
<feature type="binding site" evidence="2">
    <location>
        <position position="68"/>
    </location>
    <ligand>
        <name>Fe cation</name>
        <dbReference type="ChEBI" id="CHEBI:24875"/>
        <label>2</label>
    </ligand>
</feature>
<evidence type="ECO:0000256" key="2">
    <source>
        <dbReference type="PIRSR" id="PIRSR004789-51"/>
    </source>
</evidence>
<dbReference type="PANTHER" id="PTHR36303">
    <property type="entry name" value="2',3'-CYCLIC-NUCLEOTIDE 2'-PHOSPHODIESTERASE"/>
    <property type="match status" value="1"/>
</dbReference>
<reference evidence="3" key="1">
    <citation type="submission" date="2018-04" db="EMBL/GenBank/DDBJ databases">
        <title>Draft genome sequence of the Candidatus Spirobacillus cienkowskii, a pathogen of freshwater Daphnia species, reconstructed from hemolymph metagenomic reads.</title>
        <authorList>
            <person name="Bresciani L."/>
            <person name="Lemos L.N."/>
            <person name="Wale N."/>
            <person name="Lin J.Y."/>
            <person name="Fernandes G.R."/>
            <person name="Duffy M.A."/>
            <person name="Rodrigues J.M."/>
        </authorList>
    </citation>
    <scope>NUCLEOTIDE SEQUENCE [LARGE SCALE GENOMIC DNA]</scope>
    <source>
        <strain evidence="3">Binning01</strain>
    </source>
</reference>
<evidence type="ECO:0000256" key="1">
    <source>
        <dbReference type="PIRSR" id="PIRSR004789-50"/>
    </source>
</evidence>
<dbReference type="PANTHER" id="PTHR36303:SF1">
    <property type="entry name" value="2',3'-CYCLIC-NUCLEOTIDE 2'-PHOSPHODIESTERASE"/>
    <property type="match status" value="1"/>
</dbReference>
<dbReference type="InterPro" id="IPR029052">
    <property type="entry name" value="Metallo-depent_PP-like"/>
</dbReference>
<comment type="caution">
    <text evidence="3">The sequence shown here is derived from an EMBL/GenBank/DDBJ whole genome shotgun (WGS) entry which is preliminary data.</text>
</comment>
<feature type="binding site" evidence="2">
    <location>
        <position position="69"/>
    </location>
    <ligand>
        <name>Fe cation</name>
        <dbReference type="ChEBI" id="CHEBI:24875"/>
        <label>1</label>
    </ligand>
</feature>
<feature type="binding site" evidence="2">
    <location>
        <position position="68"/>
    </location>
    <ligand>
        <name>Fe cation</name>
        <dbReference type="ChEBI" id="CHEBI:24875"/>
        <label>1</label>
    </ligand>
</feature>
<protein>
    <submittedName>
        <fullName evidence="3">YmdB family metallophosphoesterase</fullName>
    </submittedName>
</protein>
<dbReference type="PIRSF" id="PIRSF004789">
    <property type="entry name" value="DR1281"/>
    <property type="match status" value="1"/>
</dbReference>
<name>A0A369KNK1_9BACT</name>
<dbReference type="GO" id="GO:0046872">
    <property type="term" value="F:metal ion binding"/>
    <property type="evidence" value="ECO:0007669"/>
    <property type="project" value="UniProtKB-KW"/>
</dbReference>
<dbReference type="SUPFAM" id="SSF56300">
    <property type="entry name" value="Metallo-dependent phosphatases"/>
    <property type="match status" value="1"/>
</dbReference>
<proteinExistence type="predicted"/>
<feature type="binding site" evidence="2">
    <location>
        <position position="37"/>
    </location>
    <ligand>
        <name>Fe cation</name>
        <dbReference type="ChEBI" id="CHEBI:24875"/>
        <label>1</label>
    </ligand>
</feature>
<dbReference type="GO" id="GO:0004113">
    <property type="term" value="F:2',3'-cyclic-nucleotide 3'-phosphodiesterase activity"/>
    <property type="evidence" value="ECO:0007669"/>
    <property type="project" value="TreeGrafter"/>
</dbReference>
<dbReference type="Gene3D" id="3.60.21.10">
    <property type="match status" value="1"/>
</dbReference>
<keyword evidence="2" id="KW-0479">Metal-binding</keyword>
<accession>A0A369KNK1</accession>
<evidence type="ECO:0000313" key="3">
    <source>
        <dbReference type="EMBL" id="RDB36249.1"/>
    </source>
</evidence>
<dbReference type="InterPro" id="IPR005235">
    <property type="entry name" value="YmdB-like"/>
</dbReference>
<evidence type="ECO:0000313" key="4">
    <source>
        <dbReference type="Proteomes" id="UP000253934"/>
    </source>
</evidence>
<feature type="binding site" evidence="2">
    <location>
        <position position="186"/>
    </location>
    <ligand>
        <name>Fe cation</name>
        <dbReference type="ChEBI" id="CHEBI:24875"/>
        <label>2</label>
    </ligand>
</feature>
<gene>
    <name evidence="3" type="ORF">DCC88_06115</name>
</gene>